<dbReference type="Pfam" id="PF07686">
    <property type="entry name" value="V-set"/>
    <property type="match status" value="3"/>
</dbReference>
<evidence type="ECO:0000256" key="3">
    <source>
        <dbReference type="ARBA" id="ARBA00023170"/>
    </source>
</evidence>
<keyword evidence="5" id="KW-1279">T cell receptor</keyword>
<evidence type="ECO:0000313" key="8">
    <source>
        <dbReference type="Proteomes" id="UP000504623"/>
    </source>
</evidence>
<keyword evidence="4" id="KW-0393">Immunoglobulin domain</keyword>
<dbReference type="InterPro" id="IPR013106">
    <property type="entry name" value="Ig_V-set"/>
</dbReference>
<dbReference type="InterPro" id="IPR013783">
    <property type="entry name" value="Ig-like_fold"/>
</dbReference>
<accession>A0A9B0T4T7</accession>
<keyword evidence="3" id="KW-0675">Receptor</keyword>
<proteinExistence type="predicted"/>
<feature type="chain" id="PRO_5038866898" evidence="6">
    <location>
        <begin position="21"/>
        <end position="444"/>
    </location>
</feature>
<keyword evidence="2" id="KW-1064">Adaptive immunity</keyword>
<evidence type="ECO:0000259" key="7">
    <source>
        <dbReference type="PROSITE" id="PS50835"/>
    </source>
</evidence>
<dbReference type="GeneID" id="102825433"/>
<dbReference type="Gene3D" id="2.60.40.10">
    <property type="entry name" value="Immunoglobulins"/>
    <property type="match status" value="3"/>
</dbReference>
<keyword evidence="5" id="KW-0391">Immunity</keyword>
<dbReference type="GO" id="GO:0042101">
    <property type="term" value="C:T cell receptor complex"/>
    <property type="evidence" value="ECO:0007669"/>
    <property type="project" value="UniProtKB-KW"/>
</dbReference>
<dbReference type="SMART" id="SM00406">
    <property type="entry name" value="IGv"/>
    <property type="match status" value="3"/>
</dbReference>
<reference evidence="9" key="1">
    <citation type="submission" date="2025-08" db="UniProtKB">
        <authorList>
            <consortium name="RefSeq"/>
        </authorList>
    </citation>
    <scope>IDENTIFICATION</scope>
    <source>
        <tissue evidence="9">Spleen</tissue>
    </source>
</reference>
<dbReference type="OrthoDB" id="8947657at2759"/>
<dbReference type="SUPFAM" id="SSF48726">
    <property type="entry name" value="Immunoglobulin"/>
    <property type="match status" value="3"/>
</dbReference>
<dbReference type="PANTHER" id="PTHR19367">
    <property type="entry name" value="T-CELL RECEPTOR ALPHA CHAIN V REGION"/>
    <property type="match status" value="1"/>
</dbReference>
<dbReference type="RefSeq" id="XP_006835601.1">
    <property type="nucleotide sequence ID" value="XM_006835538.1"/>
</dbReference>
<dbReference type="InterPro" id="IPR036179">
    <property type="entry name" value="Ig-like_dom_sf"/>
</dbReference>
<evidence type="ECO:0000256" key="4">
    <source>
        <dbReference type="ARBA" id="ARBA00023319"/>
    </source>
</evidence>
<gene>
    <name evidence="9" type="primary">LOC102825433</name>
</gene>
<dbReference type="SMART" id="SM00409">
    <property type="entry name" value="IG"/>
    <property type="match status" value="3"/>
</dbReference>
<keyword evidence="1 6" id="KW-0732">Signal</keyword>
<evidence type="ECO:0000256" key="2">
    <source>
        <dbReference type="ARBA" id="ARBA00023130"/>
    </source>
</evidence>
<dbReference type="PANTHER" id="PTHR19367:SF5">
    <property type="entry name" value="T CELL RECEPTOR ALPHA VARIABLE 8-3"/>
    <property type="match status" value="1"/>
</dbReference>
<dbReference type="Proteomes" id="UP000504623">
    <property type="component" value="Unplaced"/>
</dbReference>
<dbReference type="InterPro" id="IPR051287">
    <property type="entry name" value="TCR_variable_region"/>
</dbReference>
<evidence type="ECO:0000256" key="6">
    <source>
        <dbReference type="SAM" id="SignalP"/>
    </source>
</evidence>
<evidence type="ECO:0000256" key="1">
    <source>
        <dbReference type="ARBA" id="ARBA00022729"/>
    </source>
</evidence>
<evidence type="ECO:0000256" key="5">
    <source>
        <dbReference type="ARBA" id="ARBA00043266"/>
    </source>
</evidence>
<dbReference type="InterPro" id="IPR007110">
    <property type="entry name" value="Ig-like_dom"/>
</dbReference>
<name>A0A9B0T4T7_CHRAS</name>
<feature type="signal peptide" evidence="6">
    <location>
        <begin position="1"/>
        <end position="20"/>
    </location>
</feature>
<organism evidence="8 9">
    <name type="scientific">Chrysochloris asiatica</name>
    <name type="common">Cape golden mole</name>
    <dbReference type="NCBI Taxonomy" id="185453"/>
    <lineage>
        <taxon>Eukaryota</taxon>
        <taxon>Metazoa</taxon>
        <taxon>Chordata</taxon>
        <taxon>Craniata</taxon>
        <taxon>Vertebrata</taxon>
        <taxon>Euteleostomi</taxon>
        <taxon>Mammalia</taxon>
        <taxon>Eutheria</taxon>
        <taxon>Afrotheria</taxon>
        <taxon>Chrysochloridae</taxon>
        <taxon>Chrysochlorinae</taxon>
        <taxon>Chrysochloris</taxon>
    </lineage>
</organism>
<dbReference type="InterPro" id="IPR003599">
    <property type="entry name" value="Ig_sub"/>
</dbReference>
<sequence length="444" mass="50522">MLLLPILVFGVTFALREARAQSVTQPDVQVSVTEGLPLELKCNYSYSAASSRFWYVKYPNQGLQLLLKDYSGQTRVKGSKDFEAEFKKSESSFNLKKQSAHWDDSAEYFCAVSDTVLVTAGGAEHKLPETAGRLHPQRDLVLIQKITTSSRICILTQSGQREARAQSVTQPDIRVSITEGLPLELKCNYSYSGTPDLYWYVKHPNEGLQLLLKYYSGNTLVKGSKGFEAEFKKSESSFNLRKGSAHWDDSAEYFCAFCSHFRACSRKIFQKRVCLHCLAMFLLPILVYGVTIALREARGQSVTQPDVQISVTEGLPLELKCNCSYSTTPYLFWYVKYPNEGLQLLLKYYSGNTLVKGNKDFEAEFKKSESSFNLRKRSAHLDDSAEYFCALPHLEERRFLGMLNDLEHVGFIYNEPHGSESSELHFYINCFPNLDIAFDLFKIY</sequence>
<protein>
    <submittedName>
        <fullName evidence="9">Uncharacterized protein LOC102825433</fullName>
    </submittedName>
</protein>
<dbReference type="GO" id="GO:0002250">
    <property type="term" value="P:adaptive immune response"/>
    <property type="evidence" value="ECO:0007669"/>
    <property type="project" value="UniProtKB-KW"/>
</dbReference>
<feature type="domain" description="Ig-like" evidence="7">
    <location>
        <begin position="165"/>
        <end position="255"/>
    </location>
</feature>
<dbReference type="AlphaFoldDB" id="A0A9B0T4T7"/>
<feature type="domain" description="Ig-like" evidence="7">
    <location>
        <begin position="20"/>
        <end position="130"/>
    </location>
</feature>
<keyword evidence="8" id="KW-1185">Reference proteome</keyword>
<dbReference type="PROSITE" id="PS50835">
    <property type="entry name" value="IG_LIKE"/>
    <property type="match status" value="3"/>
</dbReference>
<feature type="domain" description="Ig-like" evidence="7">
    <location>
        <begin position="284"/>
        <end position="400"/>
    </location>
</feature>
<evidence type="ECO:0000313" key="9">
    <source>
        <dbReference type="RefSeq" id="XP_006835601.1"/>
    </source>
</evidence>